<dbReference type="PROSITE" id="PS51186">
    <property type="entry name" value="GNAT"/>
    <property type="match status" value="2"/>
</dbReference>
<gene>
    <name evidence="4" type="ORF">H4281_07040</name>
</gene>
<dbReference type="PANTHER" id="PTHR43877">
    <property type="entry name" value="AMINOALKYLPHOSPHONATE N-ACETYLTRANSFERASE-RELATED-RELATED"/>
    <property type="match status" value="1"/>
</dbReference>
<accession>A0A7W3Z9L6</accession>
<protein>
    <submittedName>
        <fullName evidence="4">GNAT family N-acetyltransferase</fullName>
    </submittedName>
</protein>
<evidence type="ECO:0000259" key="3">
    <source>
        <dbReference type="PROSITE" id="PS51186"/>
    </source>
</evidence>
<dbReference type="InterPro" id="IPR050832">
    <property type="entry name" value="Bact_Acetyltransf"/>
</dbReference>
<dbReference type="InterPro" id="IPR000182">
    <property type="entry name" value="GNAT_dom"/>
</dbReference>
<feature type="domain" description="N-acetyltransferase" evidence="3">
    <location>
        <begin position="4"/>
        <end position="171"/>
    </location>
</feature>
<organism evidence="4 5">
    <name type="scientific">Amycolatopsis dendrobii</name>
    <dbReference type="NCBI Taxonomy" id="2760662"/>
    <lineage>
        <taxon>Bacteria</taxon>
        <taxon>Bacillati</taxon>
        <taxon>Actinomycetota</taxon>
        <taxon>Actinomycetes</taxon>
        <taxon>Pseudonocardiales</taxon>
        <taxon>Pseudonocardiaceae</taxon>
        <taxon>Amycolatopsis</taxon>
    </lineage>
</organism>
<dbReference type="AlphaFoldDB" id="A0A7W3Z9L6"/>
<dbReference type="CDD" id="cd04301">
    <property type="entry name" value="NAT_SF"/>
    <property type="match status" value="2"/>
</dbReference>
<dbReference type="GO" id="GO:0016747">
    <property type="term" value="F:acyltransferase activity, transferring groups other than amino-acyl groups"/>
    <property type="evidence" value="ECO:0007669"/>
    <property type="project" value="InterPro"/>
</dbReference>
<dbReference type="Proteomes" id="UP000526734">
    <property type="component" value="Unassembled WGS sequence"/>
</dbReference>
<proteinExistence type="predicted"/>
<feature type="domain" description="N-acetyltransferase" evidence="3">
    <location>
        <begin position="168"/>
        <end position="319"/>
    </location>
</feature>
<keyword evidence="2" id="KW-0012">Acyltransferase</keyword>
<evidence type="ECO:0000256" key="1">
    <source>
        <dbReference type="ARBA" id="ARBA00022679"/>
    </source>
</evidence>
<reference evidence="4 5" key="1">
    <citation type="submission" date="2020-08" db="EMBL/GenBank/DDBJ databases">
        <title>Amycolatopsis sp. nov. DR6-1 isolated from Dendrobium heterocarpum.</title>
        <authorList>
            <person name="Tedsree N."/>
            <person name="Kuncharoen N."/>
            <person name="Likhitwitayawuid K."/>
            <person name="Tanasupawat S."/>
        </authorList>
    </citation>
    <scope>NUCLEOTIDE SEQUENCE [LARGE SCALE GENOMIC DNA]</scope>
    <source>
        <strain evidence="4 5">DR6-1</strain>
    </source>
</reference>
<evidence type="ECO:0000313" key="4">
    <source>
        <dbReference type="EMBL" id="MBB1152879.1"/>
    </source>
</evidence>
<sequence length="319" mass="35209">MPALVWRPLTKADAQSSADLLNAIETADRIGENYTAADTLQELNDPFSDLERASLAAFDGDRMVGYVKTRYKQNPDEVHRVFLDGGVHPDYRRQGIGARLVEAGIAGAKTVHELHHPTLKLAIDIHKAEHIAGTKELFAAQGFSPARYFQRMEHPLGTVGEAAIPAGFQVRQWTRDIDEEFRLVRNESFQDHWAAPPLDSSAWQNKFTNHNVQPEISFLLRDKATGTPASLVLTLSWAADTEVTGVRDAHFMVIGTIPGYRKRGLASAVIAHALRAAAEHGYDQASLVVDSASASGAPRVFERAGFTAKMRYVRWAREG</sequence>
<evidence type="ECO:0000313" key="5">
    <source>
        <dbReference type="Proteomes" id="UP000526734"/>
    </source>
</evidence>
<name>A0A7W3Z9L6_9PSEU</name>
<evidence type="ECO:0000256" key="2">
    <source>
        <dbReference type="ARBA" id="ARBA00023315"/>
    </source>
</evidence>
<dbReference type="EMBL" id="JACGZW010000002">
    <property type="protein sequence ID" value="MBB1152879.1"/>
    <property type="molecule type" value="Genomic_DNA"/>
</dbReference>
<dbReference type="RefSeq" id="WP_182890017.1">
    <property type="nucleotide sequence ID" value="NZ_JACGZW010000002.1"/>
</dbReference>
<comment type="caution">
    <text evidence="4">The sequence shown here is derived from an EMBL/GenBank/DDBJ whole genome shotgun (WGS) entry which is preliminary data.</text>
</comment>
<keyword evidence="1 4" id="KW-0808">Transferase</keyword>
<dbReference type="SUPFAM" id="SSF55729">
    <property type="entry name" value="Acyl-CoA N-acyltransferases (Nat)"/>
    <property type="match status" value="2"/>
</dbReference>
<keyword evidence="5" id="KW-1185">Reference proteome</keyword>
<dbReference type="PANTHER" id="PTHR43877:SF1">
    <property type="entry name" value="ACETYLTRANSFERASE"/>
    <property type="match status" value="1"/>
</dbReference>
<dbReference type="InterPro" id="IPR016181">
    <property type="entry name" value="Acyl_CoA_acyltransferase"/>
</dbReference>
<dbReference type="Pfam" id="PF00583">
    <property type="entry name" value="Acetyltransf_1"/>
    <property type="match status" value="2"/>
</dbReference>
<dbReference type="Gene3D" id="3.40.630.30">
    <property type="match status" value="1"/>
</dbReference>